<accession>A0A2T6CD19</accession>
<evidence type="ECO:0000313" key="1">
    <source>
        <dbReference type="EMBL" id="PTX73392.1"/>
    </source>
</evidence>
<organism evidence="1 2">
    <name type="scientific">Sulfitobacter mediterraneus</name>
    <dbReference type="NCBI Taxonomy" id="83219"/>
    <lineage>
        <taxon>Bacteria</taxon>
        <taxon>Pseudomonadati</taxon>
        <taxon>Pseudomonadota</taxon>
        <taxon>Alphaproteobacteria</taxon>
        <taxon>Rhodobacterales</taxon>
        <taxon>Roseobacteraceae</taxon>
        <taxon>Sulfitobacter</taxon>
    </lineage>
</organism>
<dbReference type="AlphaFoldDB" id="A0A2T6CD19"/>
<name>A0A2T6CD19_9RHOB</name>
<reference evidence="1 2" key="1">
    <citation type="submission" date="2018-04" db="EMBL/GenBank/DDBJ databases">
        <title>Genomic Encyclopedia of Archaeal and Bacterial Type Strains, Phase II (KMG-II): from individual species to whole genera.</title>
        <authorList>
            <person name="Goeker M."/>
        </authorList>
    </citation>
    <scope>NUCLEOTIDE SEQUENCE [LARGE SCALE GENOMIC DNA]</scope>
    <source>
        <strain evidence="1 2">DSM 12244</strain>
    </source>
</reference>
<comment type="caution">
    <text evidence="1">The sequence shown here is derived from an EMBL/GenBank/DDBJ whole genome shotgun (WGS) entry which is preliminary data.</text>
</comment>
<dbReference type="Proteomes" id="UP000244092">
    <property type="component" value="Unassembled WGS sequence"/>
</dbReference>
<proteinExistence type="predicted"/>
<gene>
    <name evidence="1" type="ORF">C8N31_10793</name>
</gene>
<dbReference type="RefSeq" id="WP_025046307.1">
    <property type="nucleotide sequence ID" value="NZ_QBKU01000007.1"/>
</dbReference>
<sequence>MIKIKYGQGHSPLLFIDRLVVKLDFLPGAVAQQTHSSIFSLFDDPECFSGTKPANSVEIEKKVVLASVPNTKHHPHFTYRYANHEAHWMRLTLHPRDMDLAGFEDLHSILGQFTDDGWGSFVSKAKVTQIEVSIDLEGIPFNSVHILPDQAQTMTFFKSGQKVETIYIGKSKSNQTVIYDRAAKRKKLGQFEKAIPCTRIERKKTSLNLKVHELGKLTNPFAHVKFVNVPAAPPPFELKEYLWVLFTDAVAQRGLDPALKLLPQAKRTKYRKYLADQKHSWWMPDIIWSSWPNVLSSLKLTDPKHWK</sequence>
<dbReference type="EMBL" id="QBKU01000007">
    <property type="protein sequence ID" value="PTX73392.1"/>
    <property type="molecule type" value="Genomic_DNA"/>
</dbReference>
<protein>
    <submittedName>
        <fullName evidence="1">Uncharacterized protein</fullName>
    </submittedName>
</protein>
<evidence type="ECO:0000313" key="2">
    <source>
        <dbReference type="Proteomes" id="UP000244092"/>
    </source>
</evidence>